<dbReference type="AlphaFoldDB" id="A0A1D1VG19"/>
<protein>
    <submittedName>
        <fullName evidence="1">Uncharacterized protein</fullName>
    </submittedName>
</protein>
<accession>A0A1D1VG19</accession>
<gene>
    <name evidence="1" type="primary">RvY_09819-1</name>
    <name evidence="1" type="synonym">RvY_09819.1</name>
    <name evidence="1" type="ORF">RvY_09819</name>
</gene>
<evidence type="ECO:0000313" key="1">
    <source>
        <dbReference type="EMBL" id="GAU98707.1"/>
    </source>
</evidence>
<evidence type="ECO:0000313" key="2">
    <source>
        <dbReference type="Proteomes" id="UP000186922"/>
    </source>
</evidence>
<comment type="caution">
    <text evidence="1">The sequence shown here is derived from an EMBL/GenBank/DDBJ whole genome shotgun (WGS) entry which is preliminary data.</text>
</comment>
<dbReference type="EMBL" id="BDGG01000004">
    <property type="protein sequence ID" value="GAU98707.1"/>
    <property type="molecule type" value="Genomic_DNA"/>
</dbReference>
<organism evidence="1 2">
    <name type="scientific">Ramazzottius varieornatus</name>
    <name type="common">Water bear</name>
    <name type="synonym">Tardigrade</name>
    <dbReference type="NCBI Taxonomy" id="947166"/>
    <lineage>
        <taxon>Eukaryota</taxon>
        <taxon>Metazoa</taxon>
        <taxon>Ecdysozoa</taxon>
        <taxon>Tardigrada</taxon>
        <taxon>Eutardigrada</taxon>
        <taxon>Parachela</taxon>
        <taxon>Hypsibioidea</taxon>
        <taxon>Ramazzottiidae</taxon>
        <taxon>Ramazzottius</taxon>
    </lineage>
</organism>
<proteinExistence type="predicted"/>
<reference evidence="1 2" key="1">
    <citation type="journal article" date="2016" name="Nat. Commun.">
        <title>Extremotolerant tardigrade genome and improved radiotolerance of human cultured cells by tardigrade-unique protein.</title>
        <authorList>
            <person name="Hashimoto T."/>
            <person name="Horikawa D.D."/>
            <person name="Saito Y."/>
            <person name="Kuwahara H."/>
            <person name="Kozuka-Hata H."/>
            <person name="Shin-I T."/>
            <person name="Minakuchi Y."/>
            <person name="Ohishi K."/>
            <person name="Motoyama A."/>
            <person name="Aizu T."/>
            <person name="Enomoto A."/>
            <person name="Kondo K."/>
            <person name="Tanaka S."/>
            <person name="Hara Y."/>
            <person name="Koshikawa S."/>
            <person name="Sagara H."/>
            <person name="Miura T."/>
            <person name="Yokobori S."/>
            <person name="Miyagawa K."/>
            <person name="Suzuki Y."/>
            <person name="Kubo T."/>
            <person name="Oyama M."/>
            <person name="Kohara Y."/>
            <person name="Fujiyama A."/>
            <person name="Arakawa K."/>
            <person name="Katayama T."/>
            <person name="Toyoda A."/>
            <person name="Kunieda T."/>
        </authorList>
    </citation>
    <scope>NUCLEOTIDE SEQUENCE [LARGE SCALE GENOMIC DNA]</scope>
    <source>
        <strain evidence="1 2">YOKOZUNA-1</strain>
    </source>
</reference>
<sequence>MLTKTRTPCVSIWKVSFSTVSVLEVSVCSLTSQTFTPKRELTNVRFPKPVRPKISMFNVKPCLTTRRYTWLGRSAMPTYAPGLPAALVFIFGSADDEQIFSSNSSSTGSTVRFLKETAGMTQ</sequence>
<dbReference type="Proteomes" id="UP000186922">
    <property type="component" value="Unassembled WGS sequence"/>
</dbReference>
<name>A0A1D1VG19_RAMVA</name>
<keyword evidence="2" id="KW-1185">Reference proteome</keyword>